<gene>
    <name evidence="2" type="ORF">HZS54_02840</name>
</gene>
<dbReference type="Proteomes" id="UP000509346">
    <property type="component" value="Chromosome"/>
</dbReference>
<dbReference type="EMBL" id="CP058909">
    <property type="protein sequence ID" value="QLH80632.1"/>
    <property type="molecule type" value="Genomic_DNA"/>
</dbReference>
<name>A0A7D5TQR9_9EURY</name>
<feature type="transmembrane region" description="Helical" evidence="1">
    <location>
        <begin position="40"/>
        <end position="60"/>
    </location>
</feature>
<accession>A0A7D5TQR9</accession>
<dbReference type="RefSeq" id="WP_179920456.1">
    <property type="nucleotide sequence ID" value="NZ_CP058909.1"/>
</dbReference>
<evidence type="ECO:0000256" key="1">
    <source>
        <dbReference type="SAM" id="Phobius"/>
    </source>
</evidence>
<keyword evidence="3" id="KW-1185">Reference proteome</keyword>
<reference evidence="2 3" key="1">
    <citation type="submission" date="2020-07" db="EMBL/GenBank/DDBJ databases">
        <title>Halosimplex litoreum sp. nov. and Halosimplex rubrum sp. nov., isolated from different salt environments.</title>
        <authorList>
            <person name="Cui H."/>
        </authorList>
    </citation>
    <scope>NUCLEOTIDE SEQUENCE [LARGE SCALE GENOMIC DNA]</scope>
    <source>
        <strain evidence="2 3">R2</strain>
    </source>
</reference>
<evidence type="ECO:0000313" key="2">
    <source>
        <dbReference type="EMBL" id="QLH80632.1"/>
    </source>
</evidence>
<keyword evidence="1" id="KW-0812">Transmembrane</keyword>
<evidence type="ECO:0000313" key="3">
    <source>
        <dbReference type="Proteomes" id="UP000509346"/>
    </source>
</evidence>
<proteinExistence type="predicted"/>
<dbReference type="KEGG" id="hpel:HZS54_02840"/>
<keyword evidence="1" id="KW-0472">Membrane</keyword>
<protein>
    <submittedName>
        <fullName evidence="2">Uncharacterized protein</fullName>
    </submittedName>
</protein>
<organism evidence="2 3">
    <name type="scientific">Halosimplex pelagicum</name>
    <dbReference type="NCBI Taxonomy" id="869886"/>
    <lineage>
        <taxon>Archaea</taxon>
        <taxon>Methanobacteriati</taxon>
        <taxon>Methanobacteriota</taxon>
        <taxon>Stenosarchaea group</taxon>
        <taxon>Halobacteria</taxon>
        <taxon>Halobacteriales</taxon>
        <taxon>Haloarculaceae</taxon>
        <taxon>Halosimplex</taxon>
    </lineage>
</organism>
<dbReference type="AlphaFoldDB" id="A0A7D5TQR9"/>
<sequence length="62" mass="6145">MVEPAGLFVVCIGLYVAYVARAIAARVGTGVEGRGSSGADVAMVRLVGGAIAVYGGYVLLTG</sequence>
<dbReference type="GeneID" id="56081491"/>
<keyword evidence="1" id="KW-1133">Transmembrane helix</keyword>